<dbReference type="NCBIfam" id="TIGR02523">
    <property type="entry name" value="type_IV_pilV"/>
    <property type="match status" value="1"/>
</dbReference>
<gene>
    <name evidence="2" type="primary">pilV</name>
    <name evidence="2" type="ORF">GTP91_12355</name>
</gene>
<organism evidence="2 3">
    <name type="scientific">Duganella vulcania</name>
    <dbReference type="NCBI Taxonomy" id="2692166"/>
    <lineage>
        <taxon>Bacteria</taxon>
        <taxon>Pseudomonadati</taxon>
        <taxon>Pseudomonadota</taxon>
        <taxon>Betaproteobacteria</taxon>
        <taxon>Burkholderiales</taxon>
        <taxon>Oxalobacteraceae</taxon>
        <taxon>Telluria group</taxon>
        <taxon>Duganella</taxon>
    </lineage>
</organism>
<evidence type="ECO:0000256" key="1">
    <source>
        <dbReference type="SAM" id="Phobius"/>
    </source>
</evidence>
<sequence length="178" mass="18585">MPGFTLLEILIAVLLLAFGIVGGVAMQLSALRARHQAALLSQAGYVAAGLAERMRANAAQMHLADGANPYLLLDYDALAEPHPPPPSALCYGGTCDSAQLAMFDLYEAKMQVSQYLPAGRLRVCRDGSGKRVWACGGGAGAPVVVKVGWREKNPDGTPHKDASGDFAPALALVVGATR</sequence>
<feature type="transmembrane region" description="Helical" evidence="1">
    <location>
        <begin position="6"/>
        <end position="26"/>
    </location>
</feature>
<dbReference type="AlphaFoldDB" id="A0A845G5H6"/>
<keyword evidence="1" id="KW-0812">Transmembrane</keyword>
<protein>
    <submittedName>
        <fullName evidence="2">Type IV pilus modification protein PilV</fullName>
    </submittedName>
</protein>
<proteinExistence type="predicted"/>
<evidence type="ECO:0000313" key="2">
    <source>
        <dbReference type="EMBL" id="MYM87968.1"/>
    </source>
</evidence>
<dbReference type="InterPro" id="IPR013362">
    <property type="entry name" value="Pilus_4_PilV"/>
</dbReference>
<name>A0A845G5H6_9BURK</name>
<comment type="caution">
    <text evidence="2">The sequence shown here is derived from an EMBL/GenBank/DDBJ whole genome shotgun (WGS) entry which is preliminary data.</text>
</comment>
<keyword evidence="1" id="KW-0472">Membrane</keyword>
<reference evidence="2 3" key="1">
    <citation type="submission" date="2020-01" db="EMBL/GenBank/DDBJ databases">
        <title>Novel species isolated from a subtropical stream in China.</title>
        <authorList>
            <person name="Lu H."/>
        </authorList>
    </citation>
    <scope>NUCLEOTIDE SEQUENCE [LARGE SCALE GENOMIC DNA]</scope>
    <source>
        <strain evidence="2 3">FT82W</strain>
    </source>
</reference>
<dbReference type="Proteomes" id="UP000470302">
    <property type="component" value="Unassembled WGS sequence"/>
</dbReference>
<accession>A0A845G5H6</accession>
<keyword evidence="1" id="KW-1133">Transmembrane helix</keyword>
<dbReference type="EMBL" id="WWCW01000035">
    <property type="protein sequence ID" value="MYM87968.1"/>
    <property type="molecule type" value="Genomic_DNA"/>
</dbReference>
<evidence type="ECO:0000313" key="3">
    <source>
        <dbReference type="Proteomes" id="UP000470302"/>
    </source>
</evidence>